<evidence type="ECO:0000259" key="8">
    <source>
        <dbReference type="PROSITE" id="PS51740"/>
    </source>
</evidence>
<dbReference type="GO" id="GO:2000143">
    <property type="term" value="P:negative regulation of DNA-templated transcription initiation"/>
    <property type="evidence" value="ECO:0007669"/>
    <property type="project" value="TreeGrafter"/>
</dbReference>
<accession>A0A1F6M490</accession>
<comment type="similarity">
    <text evidence="7">Belongs to the MraZ family.</text>
</comment>
<protein>
    <recommendedName>
        <fullName evidence="1 7">Transcriptional regulator MraZ</fullName>
    </recommendedName>
</protein>
<dbReference type="SUPFAM" id="SSF89447">
    <property type="entry name" value="AbrB/MazE/MraZ-like"/>
    <property type="match status" value="1"/>
</dbReference>
<evidence type="ECO:0000256" key="5">
    <source>
        <dbReference type="ARBA" id="ARBA00023125"/>
    </source>
</evidence>
<dbReference type="NCBIfam" id="TIGR00242">
    <property type="entry name" value="division/cell wall cluster transcriptional repressor MraZ"/>
    <property type="match status" value="1"/>
</dbReference>
<dbReference type="GO" id="GO:0051301">
    <property type="term" value="P:cell division"/>
    <property type="evidence" value="ECO:0007669"/>
    <property type="project" value="UniProtKB-KW"/>
</dbReference>
<dbReference type="PANTHER" id="PTHR34701">
    <property type="entry name" value="TRANSCRIPTIONAL REGULATOR MRAZ"/>
    <property type="match status" value="1"/>
</dbReference>
<dbReference type="Pfam" id="PF02381">
    <property type="entry name" value="MraZ"/>
    <property type="match status" value="2"/>
</dbReference>
<comment type="subunit">
    <text evidence="7">Forms oligomers.</text>
</comment>
<dbReference type="EMBL" id="MFPX01000018">
    <property type="protein sequence ID" value="OGH66409.1"/>
    <property type="molecule type" value="Genomic_DNA"/>
</dbReference>
<dbReference type="PANTHER" id="PTHR34701:SF1">
    <property type="entry name" value="TRANSCRIPTIONAL REGULATOR MRAZ"/>
    <property type="match status" value="1"/>
</dbReference>
<evidence type="ECO:0000313" key="9">
    <source>
        <dbReference type="EMBL" id="OGH66409.1"/>
    </source>
</evidence>
<gene>
    <name evidence="7" type="primary">mraZ</name>
    <name evidence="9" type="ORF">A3B90_00145</name>
</gene>
<dbReference type="HAMAP" id="MF_01008">
    <property type="entry name" value="MraZ"/>
    <property type="match status" value="1"/>
</dbReference>
<keyword evidence="4 7" id="KW-0805">Transcription regulation</keyword>
<name>A0A1F6M490_9BACT</name>
<feature type="domain" description="SpoVT-AbrB" evidence="8">
    <location>
        <begin position="76"/>
        <end position="119"/>
    </location>
</feature>
<reference evidence="9 10" key="1">
    <citation type="journal article" date="2016" name="Nat. Commun.">
        <title>Thousands of microbial genomes shed light on interconnected biogeochemical processes in an aquifer system.</title>
        <authorList>
            <person name="Anantharaman K."/>
            <person name="Brown C.T."/>
            <person name="Hug L.A."/>
            <person name="Sharon I."/>
            <person name="Castelle C.J."/>
            <person name="Probst A.J."/>
            <person name="Thomas B.C."/>
            <person name="Singh A."/>
            <person name="Wilkins M.J."/>
            <person name="Karaoz U."/>
            <person name="Brodie E.L."/>
            <person name="Williams K.H."/>
            <person name="Hubbard S.S."/>
            <person name="Banfield J.F."/>
        </authorList>
    </citation>
    <scope>NUCLEOTIDE SEQUENCE [LARGE SCALE GENOMIC DNA]</scope>
</reference>
<dbReference type="GO" id="GO:0009295">
    <property type="term" value="C:nucleoid"/>
    <property type="evidence" value="ECO:0007669"/>
    <property type="project" value="UniProtKB-SubCell"/>
</dbReference>
<evidence type="ECO:0000256" key="6">
    <source>
        <dbReference type="ARBA" id="ARBA00023163"/>
    </source>
</evidence>
<dbReference type="GO" id="GO:0005737">
    <property type="term" value="C:cytoplasm"/>
    <property type="evidence" value="ECO:0007669"/>
    <property type="project" value="UniProtKB-UniRule"/>
</dbReference>
<comment type="caution">
    <text evidence="9">The sequence shown here is derived from an EMBL/GenBank/DDBJ whole genome shotgun (WGS) entry which is preliminary data.</text>
</comment>
<proteinExistence type="inferred from homology"/>
<dbReference type="CDD" id="cd16320">
    <property type="entry name" value="MraZ_N"/>
    <property type="match status" value="1"/>
</dbReference>
<evidence type="ECO:0000256" key="4">
    <source>
        <dbReference type="ARBA" id="ARBA00023015"/>
    </source>
</evidence>
<organism evidence="9 10">
    <name type="scientific">Candidatus Magasanikbacteria bacterium RIFCSPHIGHO2_02_FULL_41_13</name>
    <dbReference type="NCBI Taxonomy" id="1798676"/>
    <lineage>
        <taxon>Bacteria</taxon>
        <taxon>Candidatus Magasanikiibacteriota</taxon>
    </lineage>
</organism>
<dbReference type="STRING" id="1798676.A3B90_00145"/>
<dbReference type="GO" id="GO:0003700">
    <property type="term" value="F:DNA-binding transcription factor activity"/>
    <property type="evidence" value="ECO:0007669"/>
    <property type="project" value="UniProtKB-UniRule"/>
</dbReference>
<feature type="domain" description="SpoVT-AbrB" evidence="8">
    <location>
        <begin position="5"/>
        <end position="47"/>
    </location>
</feature>
<keyword evidence="6 7" id="KW-0804">Transcription</keyword>
<dbReference type="InterPro" id="IPR035642">
    <property type="entry name" value="MraZ_N"/>
</dbReference>
<dbReference type="InterPro" id="IPR007159">
    <property type="entry name" value="SpoVT-AbrB_dom"/>
</dbReference>
<dbReference type="AlphaFoldDB" id="A0A1F6M490"/>
<keyword evidence="9" id="KW-0132">Cell division</keyword>
<keyword evidence="3" id="KW-0677">Repeat</keyword>
<dbReference type="InterPro" id="IPR035644">
    <property type="entry name" value="MraZ_C"/>
</dbReference>
<evidence type="ECO:0000313" key="10">
    <source>
        <dbReference type="Proteomes" id="UP000178742"/>
    </source>
</evidence>
<dbReference type="Proteomes" id="UP000178742">
    <property type="component" value="Unassembled WGS sequence"/>
</dbReference>
<dbReference type="CDD" id="cd16321">
    <property type="entry name" value="MraZ_C"/>
    <property type="match status" value="1"/>
</dbReference>
<dbReference type="Gene3D" id="3.40.1550.20">
    <property type="entry name" value="Transcriptional regulator MraZ domain"/>
    <property type="match status" value="1"/>
</dbReference>
<evidence type="ECO:0000256" key="2">
    <source>
        <dbReference type="ARBA" id="ARBA00022490"/>
    </source>
</evidence>
<dbReference type="InterPro" id="IPR003444">
    <property type="entry name" value="MraZ"/>
</dbReference>
<dbReference type="InterPro" id="IPR020603">
    <property type="entry name" value="MraZ_dom"/>
</dbReference>
<dbReference type="InterPro" id="IPR038619">
    <property type="entry name" value="MraZ_sf"/>
</dbReference>
<keyword evidence="9" id="KW-0131">Cell cycle</keyword>
<evidence type="ECO:0000256" key="7">
    <source>
        <dbReference type="HAMAP-Rule" id="MF_01008"/>
    </source>
</evidence>
<keyword evidence="2 7" id="KW-0963">Cytoplasm</keyword>
<keyword evidence="5 7" id="KW-0238">DNA-binding</keyword>
<dbReference type="InterPro" id="IPR037914">
    <property type="entry name" value="SpoVT-AbrB_sf"/>
</dbReference>
<evidence type="ECO:0000256" key="3">
    <source>
        <dbReference type="ARBA" id="ARBA00022737"/>
    </source>
</evidence>
<comment type="subcellular location">
    <subcellularLocation>
        <location evidence="7">Cytoplasm</location>
        <location evidence="7">Nucleoid</location>
    </subcellularLocation>
</comment>
<dbReference type="GO" id="GO:0000976">
    <property type="term" value="F:transcription cis-regulatory region binding"/>
    <property type="evidence" value="ECO:0007669"/>
    <property type="project" value="TreeGrafter"/>
</dbReference>
<evidence type="ECO:0000256" key="1">
    <source>
        <dbReference type="ARBA" id="ARBA00013860"/>
    </source>
</evidence>
<dbReference type="PROSITE" id="PS51740">
    <property type="entry name" value="SPOVT_ABRB"/>
    <property type="match status" value="2"/>
</dbReference>
<sequence length="143" mass="16201">MFIGEYSHNLDDKGRVAIPKKFNPELLSGAVVTRGLDQCLFLYTRSEWNKLAEKLANLPFAQANSRAFSRLMLAGAMDLEMDKQGRIVIPEYLRQFAGIKKNVVIAGLYNRLEIWDAQLWKDYTKRSEAESTSIAEQMGVLGV</sequence>